<dbReference type="RefSeq" id="WP_007977676.1">
    <property type="nucleotide sequence ID" value="NZ_AEMG01000004.1"/>
</dbReference>
<organism evidence="2 4">
    <name type="scientific">Haladaptatus paucihalophilus DX253</name>
    <dbReference type="NCBI Taxonomy" id="797209"/>
    <lineage>
        <taxon>Archaea</taxon>
        <taxon>Methanobacteriati</taxon>
        <taxon>Methanobacteriota</taxon>
        <taxon>Stenosarchaea group</taxon>
        <taxon>Halobacteria</taxon>
        <taxon>Halobacteriales</taxon>
        <taxon>Haladaptataceae</taxon>
        <taxon>Haladaptatus</taxon>
    </lineage>
</organism>
<dbReference type="Pfam" id="PF26262">
    <property type="entry name" value="DUF8066"/>
    <property type="match status" value="1"/>
</dbReference>
<dbReference type="PATRIC" id="fig|797209.4.peg.1018"/>
<sequence length="64" mass="7297">MPSDSTDSLFVWGIVIVGVLTFLYSILLASQPLAWFGIAFPLLGLYLFWRFVRAVERIADSMER</sequence>
<evidence type="ECO:0000313" key="3">
    <source>
        <dbReference type="EMBL" id="SHK48394.1"/>
    </source>
</evidence>
<dbReference type="Proteomes" id="UP000003751">
    <property type="component" value="Unassembled WGS sequence"/>
</dbReference>
<keyword evidence="5" id="KW-1185">Reference proteome</keyword>
<accession>E7QQF7</accession>
<evidence type="ECO:0000313" key="5">
    <source>
        <dbReference type="Proteomes" id="UP000184203"/>
    </source>
</evidence>
<reference evidence="2 4" key="1">
    <citation type="journal article" date="2014" name="ISME J.">
        <title>Trehalose/2-sulfotrehalose biosynthesis and glycine-betaine uptake are widely spread mechanisms for osmoadaptation in the Halobacteriales.</title>
        <authorList>
            <person name="Youssef N.H."/>
            <person name="Savage-Ashlock K.N."/>
            <person name="McCully A.L."/>
            <person name="Luedtke B."/>
            <person name="Shaw E.I."/>
            <person name="Hoff W.D."/>
            <person name="Elshahed M.S."/>
        </authorList>
    </citation>
    <scope>NUCLEOTIDE SEQUENCE [LARGE SCALE GENOMIC DNA]</scope>
    <source>
        <strain evidence="2 4">DX253</strain>
    </source>
</reference>
<keyword evidence="1" id="KW-0812">Transmembrane</keyword>
<dbReference type="AlphaFoldDB" id="E7QQF7"/>
<protein>
    <submittedName>
        <fullName evidence="2">Uncharacterized protein</fullName>
    </submittedName>
</protein>
<dbReference type="EMBL" id="FRAN01000002">
    <property type="protein sequence ID" value="SHK48394.1"/>
    <property type="molecule type" value="Genomic_DNA"/>
</dbReference>
<dbReference type="InterPro" id="IPR058379">
    <property type="entry name" value="DUF8066"/>
</dbReference>
<dbReference type="Proteomes" id="UP000184203">
    <property type="component" value="Unassembled WGS sequence"/>
</dbReference>
<reference evidence="5" key="2">
    <citation type="submission" date="2016-11" db="EMBL/GenBank/DDBJ databases">
        <authorList>
            <person name="Varghese N."/>
            <person name="Submissions S."/>
        </authorList>
    </citation>
    <scope>NUCLEOTIDE SEQUENCE [LARGE SCALE GENOMIC DNA]</scope>
    <source>
        <strain evidence="5">DX253</strain>
    </source>
</reference>
<evidence type="ECO:0000313" key="4">
    <source>
        <dbReference type="Proteomes" id="UP000003751"/>
    </source>
</evidence>
<name>E7QQF7_HALPU</name>
<evidence type="ECO:0000256" key="1">
    <source>
        <dbReference type="SAM" id="Phobius"/>
    </source>
</evidence>
<keyword evidence="1" id="KW-1133">Transmembrane helix</keyword>
<feature type="transmembrane region" description="Helical" evidence="1">
    <location>
        <begin position="33"/>
        <end position="52"/>
    </location>
</feature>
<keyword evidence="1" id="KW-0472">Membrane</keyword>
<dbReference type="EMBL" id="AEMG01000004">
    <property type="protein sequence ID" value="EFW93221.1"/>
    <property type="molecule type" value="Genomic_DNA"/>
</dbReference>
<dbReference type="OrthoDB" id="271251at2157"/>
<gene>
    <name evidence="3" type="ORF">SAMN05444342_1411</name>
    <name evidence="2" type="ORF">ZOD2009_05137</name>
</gene>
<proteinExistence type="predicted"/>
<evidence type="ECO:0000313" key="2">
    <source>
        <dbReference type="EMBL" id="EFW93221.1"/>
    </source>
</evidence>
<reference evidence="3" key="3">
    <citation type="submission" date="2016-11" db="EMBL/GenBank/DDBJ databases">
        <authorList>
            <person name="Jaros S."/>
            <person name="Januszkiewicz K."/>
            <person name="Wedrychowicz H."/>
        </authorList>
    </citation>
    <scope>NUCLEOTIDE SEQUENCE [LARGE SCALE GENOMIC DNA]</scope>
    <source>
        <strain evidence="3">DX253</strain>
    </source>
</reference>
<feature type="transmembrane region" description="Helical" evidence="1">
    <location>
        <begin position="9"/>
        <end position="27"/>
    </location>
</feature>